<dbReference type="GO" id="GO:0005524">
    <property type="term" value="F:ATP binding"/>
    <property type="evidence" value="ECO:0007669"/>
    <property type="project" value="UniProtKB-KW"/>
</dbReference>
<dbReference type="Pfam" id="PF04408">
    <property type="entry name" value="WHD_HA2"/>
    <property type="match status" value="1"/>
</dbReference>
<feature type="compositionally biased region" description="Low complexity" evidence="8">
    <location>
        <begin position="329"/>
        <end position="338"/>
    </location>
</feature>
<dbReference type="GO" id="GO:0016787">
    <property type="term" value="F:hydrolase activity"/>
    <property type="evidence" value="ECO:0007669"/>
    <property type="project" value="UniProtKB-KW"/>
</dbReference>
<dbReference type="Gene3D" id="3.40.50.300">
    <property type="entry name" value="P-loop containing nucleotide triphosphate hydrolases"/>
    <property type="match status" value="2"/>
</dbReference>
<protein>
    <recommendedName>
        <fullName evidence="2">RNA helicase</fullName>
        <ecNumber evidence="2">3.6.4.13</ecNumber>
    </recommendedName>
</protein>
<feature type="compositionally biased region" description="Acidic residues" evidence="8">
    <location>
        <begin position="339"/>
        <end position="367"/>
    </location>
</feature>
<dbReference type="InterPro" id="IPR002464">
    <property type="entry name" value="DNA/RNA_helicase_DEAH_CS"/>
</dbReference>
<dbReference type="Gene3D" id="1.20.120.1080">
    <property type="match status" value="1"/>
</dbReference>
<organism evidence="11 12">
    <name type="scientific">Coniella lustricola</name>
    <dbReference type="NCBI Taxonomy" id="2025994"/>
    <lineage>
        <taxon>Eukaryota</taxon>
        <taxon>Fungi</taxon>
        <taxon>Dikarya</taxon>
        <taxon>Ascomycota</taxon>
        <taxon>Pezizomycotina</taxon>
        <taxon>Sordariomycetes</taxon>
        <taxon>Sordariomycetidae</taxon>
        <taxon>Diaporthales</taxon>
        <taxon>Schizoparmaceae</taxon>
        <taxon>Coniella</taxon>
    </lineage>
</organism>
<dbReference type="PANTHER" id="PTHR18934">
    <property type="entry name" value="ATP-DEPENDENT RNA HELICASE"/>
    <property type="match status" value="1"/>
</dbReference>
<evidence type="ECO:0000256" key="2">
    <source>
        <dbReference type="ARBA" id="ARBA00012552"/>
    </source>
</evidence>
<feature type="compositionally biased region" description="Acidic residues" evidence="8">
    <location>
        <begin position="720"/>
        <end position="761"/>
    </location>
</feature>
<feature type="region of interest" description="Disordered" evidence="8">
    <location>
        <begin position="38"/>
        <end position="95"/>
    </location>
</feature>
<evidence type="ECO:0000256" key="8">
    <source>
        <dbReference type="SAM" id="MobiDB-lite"/>
    </source>
</evidence>
<feature type="domain" description="Helicase ATP-binding" evidence="9">
    <location>
        <begin position="460"/>
        <end position="637"/>
    </location>
</feature>
<evidence type="ECO:0000313" key="11">
    <source>
        <dbReference type="EMBL" id="PSS00811.1"/>
    </source>
</evidence>
<dbReference type="GO" id="GO:0003724">
    <property type="term" value="F:RNA helicase activity"/>
    <property type="evidence" value="ECO:0007669"/>
    <property type="project" value="UniProtKB-EC"/>
</dbReference>
<dbReference type="Proteomes" id="UP000241462">
    <property type="component" value="Unassembled WGS sequence"/>
</dbReference>
<evidence type="ECO:0000256" key="4">
    <source>
        <dbReference type="ARBA" id="ARBA00022801"/>
    </source>
</evidence>
<dbReference type="SMART" id="SM00490">
    <property type="entry name" value="HELICc"/>
    <property type="match status" value="1"/>
</dbReference>
<feature type="compositionally biased region" description="Basic residues" evidence="8">
    <location>
        <begin position="52"/>
        <end position="62"/>
    </location>
</feature>
<feature type="compositionally biased region" description="Basic and acidic residues" evidence="8">
    <location>
        <begin position="252"/>
        <end position="262"/>
    </location>
</feature>
<dbReference type="GO" id="GO:0000462">
    <property type="term" value="P:maturation of SSU-rRNA from tricistronic rRNA transcript (SSU-rRNA, 5.8S rRNA, LSU-rRNA)"/>
    <property type="evidence" value="ECO:0007669"/>
    <property type="project" value="TreeGrafter"/>
</dbReference>
<feature type="region of interest" description="Disordered" evidence="8">
    <location>
        <begin position="170"/>
        <end position="373"/>
    </location>
</feature>
<dbReference type="InterPro" id="IPR014001">
    <property type="entry name" value="Helicase_ATP-bd"/>
</dbReference>
<evidence type="ECO:0000256" key="3">
    <source>
        <dbReference type="ARBA" id="ARBA00022741"/>
    </source>
</evidence>
<dbReference type="GO" id="GO:0005730">
    <property type="term" value="C:nucleolus"/>
    <property type="evidence" value="ECO:0007669"/>
    <property type="project" value="TreeGrafter"/>
</dbReference>
<comment type="similarity">
    <text evidence="1">Belongs to the DEAD box helicase family. DEAH subfamily.</text>
</comment>
<dbReference type="PROSITE" id="PS51194">
    <property type="entry name" value="HELICASE_CTER"/>
    <property type="match status" value="1"/>
</dbReference>
<feature type="domain" description="Helicase C-terminal" evidence="10">
    <location>
        <begin position="659"/>
        <end position="898"/>
    </location>
</feature>
<dbReference type="PROSITE" id="PS00690">
    <property type="entry name" value="DEAH_ATP_HELICASE"/>
    <property type="match status" value="1"/>
</dbReference>
<evidence type="ECO:0000256" key="6">
    <source>
        <dbReference type="ARBA" id="ARBA00022840"/>
    </source>
</evidence>
<dbReference type="InterPro" id="IPR001650">
    <property type="entry name" value="Helicase_C-like"/>
</dbReference>
<dbReference type="FunCoup" id="A0A2T3AJZ4">
    <property type="interactions" value="1193"/>
</dbReference>
<feature type="compositionally biased region" description="Basic and acidic residues" evidence="8">
    <location>
        <begin position="83"/>
        <end position="95"/>
    </location>
</feature>
<keyword evidence="12" id="KW-1185">Reference proteome</keyword>
<dbReference type="PROSITE" id="PS51192">
    <property type="entry name" value="HELICASE_ATP_BIND_1"/>
    <property type="match status" value="1"/>
</dbReference>
<dbReference type="Pfam" id="PF00271">
    <property type="entry name" value="Helicase_C"/>
    <property type="match status" value="1"/>
</dbReference>
<dbReference type="EC" id="3.6.4.13" evidence="2"/>
<dbReference type="SMART" id="SM00847">
    <property type="entry name" value="HA2"/>
    <property type="match status" value="1"/>
</dbReference>
<dbReference type="CDD" id="cd17982">
    <property type="entry name" value="DEXHc_DHX37"/>
    <property type="match status" value="1"/>
</dbReference>
<feature type="compositionally biased region" description="Acidic residues" evidence="8">
    <location>
        <begin position="304"/>
        <end position="324"/>
    </location>
</feature>
<keyword evidence="5" id="KW-0347">Helicase</keyword>
<keyword evidence="4 11" id="KW-0378">Hydrolase</keyword>
<dbReference type="GO" id="GO:0003723">
    <property type="term" value="F:RNA binding"/>
    <property type="evidence" value="ECO:0007669"/>
    <property type="project" value="TreeGrafter"/>
</dbReference>
<gene>
    <name evidence="11" type="ORF">BD289DRAFT_423360</name>
</gene>
<feature type="compositionally biased region" description="Basic and acidic residues" evidence="8">
    <location>
        <begin position="170"/>
        <end position="194"/>
    </location>
</feature>
<dbReference type="Pfam" id="PF07717">
    <property type="entry name" value="OB_NTP_bind"/>
    <property type="match status" value="1"/>
</dbReference>
<dbReference type="STRING" id="2025994.A0A2T3AJZ4"/>
<dbReference type="InParanoid" id="A0A2T3AJZ4"/>
<name>A0A2T3AJZ4_9PEZI</name>
<accession>A0A2T3AJZ4</accession>
<reference evidence="11 12" key="1">
    <citation type="journal article" date="2018" name="Mycol. Prog.">
        <title>Coniella lustricola, a new species from submerged detritus.</title>
        <authorList>
            <person name="Raudabaugh D.B."/>
            <person name="Iturriaga T."/>
            <person name="Carver A."/>
            <person name="Mondo S."/>
            <person name="Pangilinan J."/>
            <person name="Lipzen A."/>
            <person name="He G."/>
            <person name="Amirebrahimi M."/>
            <person name="Grigoriev I.V."/>
            <person name="Miller A.N."/>
        </authorList>
    </citation>
    <scope>NUCLEOTIDE SEQUENCE [LARGE SCALE GENOMIC DNA]</scope>
    <source>
        <strain evidence="11 12">B22-T-1</strain>
    </source>
</reference>
<feature type="compositionally biased region" description="Polar residues" evidence="8">
    <location>
        <begin position="225"/>
        <end position="247"/>
    </location>
</feature>
<dbReference type="EMBL" id="KZ678381">
    <property type="protein sequence ID" value="PSS00811.1"/>
    <property type="molecule type" value="Genomic_DNA"/>
</dbReference>
<evidence type="ECO:0000256" key="1">
    <source>
        <dbReference type="ARBA" id="ARBA00008792"/>
    </source>
</evidence>
<dbReference type="InterPro" id="IPR011709">
    <property type="entry name" value="DEAD-box_helicase_OB_fold"/>
</dbReference>
<dbReference type="SUPFAM" id="SSF52540">
    <property type="entry name" value="P-loop containing nucleoside triphosphate hydrolases"/>
    <property type="match status" value="1"/>
</dbReference>
<keyword evidence="6" id="KW-0067">ATP-binding</keyword>
<evidence type="ECO:0000313" key="12">
    <source>
        <dbReference type="Proteomes" id="UP000241462"/>
    </source>
</evidence>
<dbReference type="Pfam" id="PF00270">
    <property type="entry name" value="DEAD"/>
    <property type="match status" value="1"/>
</dbReference>
<evidence type="ECO:0000259" key="9">
    <source>
        <dbReference type="PROSITE" id="PS51192"/>
    </source>
</evidence>
<dbReference type="FunFam" id="3.40.50.300:FF:000637">
    <property type="entry name" value="ATP-dependent RNA helicase DHX37/DHR1"/>
    <property type="match status" value="1"/>
</dbReference>
<feature type="region of interest" description="Disordered" evidence="8">
    <location>
        <begin position="716"/>
        <end position="766"/>
    </location>
</feature>
<dbReference type="CDD" id="cd18791">
    <property type="entry name" value="SF2_C_RHA"/>
    <property type="match status" value="1"/>
</dbReference>
<dbReference type="Pfam" id="PF21010">
    <property type="entry name" value="HA2_C"/>
    <property type="match status" value="1"/>
</dbReference>
<proteinExistence type="inferred from homology"/>
<sequence>MLPSPHHYFAKRDFAYHRAPPPALYQTKLAFGFQQSQRTNLPQDIMPPKFVPRPRKQRHRNLARNQNRQQNGPEDLSNAPEILPEHEKEREEERARLREELKNQGVKVSGKKAKRLDKYIDNKLKKDENRQLLAKLAENQIDTSLFASSRALGHNRETKREALTRALKERKAGIDTEENEKILFEERKAPRIPEEFSSEDESENVKATSKSTGNVPVPIEATSPKEPSQEVQTQALPAPSSKTNSVGSGLKRPLELDEDGRPKIPKRQKRGGVKSKFTLIQPEPRPEPMQVDHGSDDGWSGISDDGDEADTDEEAEVVEDDGSEDASTAEADGNASDASNDDDEGSSGGDESETEEDDDENDDDDDEPKPSRPSAFKAWAHQQRNAALGYEPVGTGSNVIQIPKPENFTPRPLEQDPLPLELQPTKDTDRKAHSVTVLRLNEIQEARLKLPVAAEEQRIMEAIHNNDIVVVCGATGSGKTTQVPQFLFEAGYGSPTGPTPGMIGITQPRRVAAVSMSKRVAQELGDHASKVAYQIRFEGTVKPETAVKFMTDGVLLREVAQDITLKKYSAIIVDEAHERSVNTDILVGMLSRVVNLRSDLAKEDPTIRPLKLIIMSATLRIEDMTQNPKLFKTPPPVLEVEGRQFPVTVHFSRRTQHDYVEEAFKKITRGHRKLPPGGILVFMTGQAEIVQLNQRLRKAFTGMDTGASMKVRIPASEAPAEAEDIDFGDVDDGDADDYDDGVSDDGEEDETEFVIPEDEGEAGTGPSGMHILPLYSLLPTKEQMRVFEPPPDGSRLVILATNVAETSLTIPGIRYVIDCGRSKERKYNRLSGVQSFEVGWISKASANQRSGRAGRTGPGHCYRLYSSAVYERDFQEFSDPELLRMPIEGVVLQLKAMNLQHVVNFPFPTPPDRQSLLKAERLLAYLSAIKDSGQVTPFGKTMSIFPLSPRFARILLVGHLHDCLPYTITMVSGLSAAEVFLQESQAIPQLAPKENDKGDEDEDARPIRTTADIIAEDRRANIRRAFNAVHKNFCSLDDKSDAMKLLQVVGEYAHEPTEEWCESHFVRHKTLKETQQLRQQLTELLRTHIPSFANLTYQDKLDRPSPKQVTALKQMVAAGFIDQVAIRADKAPTPFQAGYHKPRRAIEVPYLPLSPLDVPSTADPSERAVYIHPASALSHLSPGECPDYIVYAYLQRVQPGGAQGERKSKTRMHALTDVTGGQLAALAKGTPLISYGKPIKEVKTSEGGKLREVWVVPYLRAEGTNGMGWPLPARKVTQRRVAGTGWVVE</sequence>
<dbReference type="OrthoDB" id="10253254at2759"/>
<evidence type="ECO:0000256" key="5">
    <source>
        <dbReference type="ARBA" id="ARBA00022806"/>
    </source>
</evidence>
<dbReference type="InterPro" id="IPR048333">
    <property type="entry name" value="HA2_WH"/>
</dbReference>
<dbReference type="SMART" id="SM00487">
    <property type="entry name" value="DEXDc"/>
    <property type="match status" value="1"/>
</dbReference>
<keyword evidence="3" id="KW-0547">Nucleotide-binding</keyword>
<dbReference type="GO" id="GO:1990904">
    <property type="term" value="C:ribonucleoprotein complex"/>
    <property type="evidence" value="ECO:0007669"/>
    <property type="project" value="UniProtKB-ARBA"/>
</dbReference>
<dbReference type="PANTHER" id="PTHR18934:SF99">
    <property type="entry name" value="ATP-DEPENDENT RNA HELICASE DHX37-RELATED"/>
    <property type="match status" value="1"/>
</dbReference>
<evidence type="ECO:0000259" key="10">
    <source>
        <dbReference type="PROSITE" id="PS51194"/>
    </source>
</evidence>
<dbReference type="InterPro" id="IPR011545">
    <property type="entry name" value="DEAD/DEAH_box_helicase_dom"/>
</dbReference>
<comment type="catalytic activity">
    <reaction evidence="7">
        <text>ATP + H2O = ADP + phosphate + H(+)</text>
        <dbReference type="Rhea" id="RHEA:13065"/>
        <dbReference type="ChEBI" id="CHEBI:15377"/>
        <dbReference type="ChEBI" id="CHEBI:15378"/>
        <dbReference type="ChEBI" id="CHEBI:30616"/>
        <dbReference type="ChEBI" id="CHEBI:43474"/>
        <dbReference type="ChEBI" id="CHEBI:456216"/>
        <dbReference type="EC" id="3.6.4.13"/>
    </reaction>
</comment>
<evidence type="ECO:0000256" key="7">
    <source>
        <dbReference type="ARBA" id="ARBA00047984"/>
    </source>
</evidence>
<dbReference type="InterPro" id="IPR027417">
    <property type="entry name" value="P-loop_NTPase"/>
</dbReference>
<feature type="compositionally biased region" description="Basic residues" evidence="8">
    <location>
        <begin position="263"/>
        <end position="273"/>
    </location>
</feature>
<feature type="compositionally biased region" description="Polar residues" evidence="8">
    <location>
        <begin position="205"/>
        <end position="214"/>
    </location>
</feature>
<dbReference type="InterPro" id="IPR007502">
    <property type="entry name" value="Helicase-assoc_dom"/>
</dbReference>